<sequence length="282" mass="30639">MSATSALSIPTTAFRDGAPVPLIGFGTSGMKGTGAVEAVAAALTAGYRLIDTAAQYGNEAAVGEGVRTSGIDRDEVLVTTKVAGGDQGREAARRGVEESARRLGLERIDIVLIHWPNPSRGLALDTWRTLLDLRSEGLVTHVGTSNFRPEQLTELHDATGEWPEINQIQLSPALQRTAAVEFHREHGILTEAWGPLGGREGLAEQFALRRVAERHGVDPSQVSLRWAVDQGVIVIPKSTQPERQRRNASLEQVRLDDEDRALLATLDLGEDAAWDSHVHEEW</sequence>
<dbReference type="InterPro" id="IPR020471">
    <property type="entry name" value="AKR"/>
</dbReference>
<keyword evidence="6" id="KW-1185">Reference proteome</keyword>
<dbReference type="PROSITE" id="PS00798">
    <property type="entry name" value="ALDOKETO_REDUCTASE_1"/>
    <property type="match status" value="1"/>
</dbReference>
<feature type="domain" description="NADP-dependent oxidoreductase" evidence="4">
    <location>
        <begin position="23"/>
        <end position="263"/>
    </location>
</feature>
<keyword evidence="2" id="KW-0521">NADP</keyword>
<comment type="similarity">
    <text evidence="1">Belongs to the aldo/keto reductase family.</text>
</comment>
<evidence type="ECO:0000256" key="2">
    <source>
        <dbReference type="ARBA" id="ARBA00022857"/>
    </source>
</evidence>
<dbReference type="PIRSF" id="PIRSF000097">
    <property type="entry name" value="AKR"/>
    <property type="match status" value="1"/>
</dbReference>
<evidence type="ECO:0000313" key="5">
    <source>
        <dbReference type="EMBL" id="UYG16713.1"/>
    </source>
</evidence>
<dbReference type="Pfam" id="PF00248">
    <property type="entry name" value="Aldo_ket_red"/>
    <property type="match status" value="1"/>
</dbReference>
<dbReference type="InterPro" id="IPR023210">
    <property type="entry name" value="NADP_OxRdtase_dom"/>
</dbReference>
<dbReference type="PANTHER" id="PTHR43827">
    <property type="entry name" value="2,5-DIKETO-D-GLUCONIC ACID REDUCTASE"/>
    <property type="match status" value="1"/>
</dbReference>
<reference evidence="5" key="1">
    <citation type="submission" date="2022-10" db="EMBL/GenBank/DDBJ databases">
        <title>Whole-Genome Sequencing of Brachybacterium huguangmaarense BRM-3, Isolated from Betula schmidtii.</title>
        <authorList>
            <person name="Haam D."/>
        </authorList>
    </citation>
    <scope>NUCLEOTIDE SEQUENCE</scope>
    <source>
        <strain evidence="5">BRM-3</strain>
    </source>
</reference>
<protein>
    <submittedName>
        <fullName evidence="5">Aldo/keto reductase</fullName>
    </submittedName>
</protein>
<dbReference type="InterPro" id="IPR018170">
    <property type="entry name" value="Aldo/ket_reductase_CS"/>
</dbReference>
<evidence type="ECO:0000259" key="4">
    <source>
        <dbReference type="Pfam" id="PF00248"/>
    </source>
</evidence>
<dbReference type="InterPro" id="IPR036812">
    <property type="entry name" value="NAD(P)_OxRdtase_dom_sf"/>
</dbReference>
<gene>
    <name evidence="5" type="ORF">BRM3_14115</name>
</gene>
<evidence type="ECO:0000256" key="1">
    <source>
        <dbReference type="ARBA" id="ARBA00007905"/>
    </source>
</evidence>
<dbReference type="Proteomes" id="UP001164305">
    <property type="component" value="Chromosome"/>
</dbReference>
<dbReference type="Gene3D" id="3.20.20.100">
    <property type="entry name" value="NADP-dependent oxidoreductase domain"/>
    <property type="match status" value="1"/>
</dbReference>
<dbReference type="SUPFAM" id="SSF51430">
    <property type="entry name" value="NAD(P)-linked oxidoreductase"/>
    <property type="match status" value="1"/>
</dbReference>
<evidence type="ECO:0000256" key="3">
    <source>
        <dbReference type="ARBA" id="ARBA00023002"/>
    </source>
</evidence>
<organism evidence="5 6">
    <name type="scientific">Brachybacterium huguangmaarense</name>
    <dbReference type="NCBI Taxonomy" id="1652028"/>
    <lineage>
        <taxon>Bacteria</taxon>
        <taxon>Bacillati</taxon>
        <taxon>Actinomycetota</taxon>
        <taxon>Actinomycetes</taxon>
        <taxon>Micrococcales</taxon>
        <taxon>Dermabacteraceae</taxon>
        <taxon>Brachybacterium</taxon>
    </lineage>
</organism>
<proteinExistence type="inferred from homology"/>
<dbReference type="EMBL" id="CP107020">
    <property type="protein sequence ID" value="UYG16713.1"/>
    <property type="molecule type" value="Genomic_DNA"/>
</dbReference>
<evidence type="ECO:0000313" key="6">
    <source>
        <dbReference type="Proteomes" id="UP001164305"/>
    </source>
</evidence>
<name>A0ABY6G0K3_9MICO</name>
<dbReference type="PANTHER" id="PTHR43827:SF3">
    <property type="entry name" value="NADP-DEPENDENT OXIDOREDUCTASE DOMAIN-CONTAINING PROTEIN"/>
    <property type="match status" value="1"/>
</dbReference>
<dbReference type="RefSeq" id="WP_263593926.1">
    <property type="nucleotide sequence ID" value="NZ_CP107020.1"/>
</dbReference>
<keyword evidence="3" id="KW-0560">Oxidoreductase</keyword>
<accession>A0ABY6G0K3</accession>
<dbReference type="PRINTS" id="PR00069">
    <property type="entry name" value="ALDKETRDTASE"/>
</dbReference>